<dbReference type="Proteomes" id="UP000011728">
    <property type="component" value="Chromosome"/>
</dbReference>
<evidence type="ECO:0000313" key="1">
    <source>
        <dbReference type="EMBL" id="AGF55699.1"/>
    </source>
</evidence>
<dbReference type="Pfam" id="PF01874">
    <property type="entry name" value="CitG"/>
    <property type="match status" value="1"/>
</dbReference>
<dbReference type="OrthoDB" id="114886at2"/>
<dbReference type="HOGENOM" id="CLU_2069035_0_0_9"/>
<proteinExistence type="predicted"/>
<keyword evidence="2" id="KW-1185">Reference proteome</keyword>
<evidence type="ECO:0000313" key="2">
    <source>
        <dbReference type="Proteomes" id="UP000011728"/>
    </source>
</evidence>
<gene>
    <name evidence="1" type="ORF">Cspa_c19310</name>
</gene>
<dbReference type="PATRIC" id="fig|931276.5.peg.1921"/>
<dbReference type="KEGG" id="csr:Cspa_c19310"/>
<dbReference type="EMBL" id="CP004121">
    <property type="protein sequence ID" value="AGF55699.1"/>
    <property type="molecule type" value="Genomic_DNA"/>
</dbReference>
<dbReference type="GO" id="GO:0046917">
    <property type="term" value="F:triphosphoribosyl-dephospho-CoA synthase activity"/>
    <property type="evidence" value="ECO:0007669"/>
    <property type="project" value="InterPro"/>
</dbReference>
<dbReference type="GO" id="GO:0005524">
    <property type="term" value="F:ATP binding"/>
    <property type="evidence" value="ECO:0007669"/>
    <property type="project" value="InterPro"/>
</dbReference>
<dbReference type="InterPro" id="IPR002736">
    <property type="entry name" value="CitG"/>
</dbReference>
<dbReference type="AlphaFoldDB" id="M1MCS1"/>
<protein>
    <submittedName>
        <fullName evidence="1">Triphosphoribosyl-dephospho-CoA synthetase</fullName>
    </submittedName>
</protein>
<reference evidence="1 2" key="1">
    <citation type="submission" date="2013-02" db="EMBL/GenBank/DDBJ databases">
        <title>Genome sequence of Clostridium saccharoperbutylacetonicum N1-4(HMT).</title>
        <authorList>
            <person name="Poehlein A."/>
            <person name="Daniel R."/>
        </authorList>
    </citation>
    <scope>NUCLEOTIDE SEQUENCE [LARGE SCALE GENOMIC DNA]</scope>
    <source>
        <strain evidence="2">N1-4(HMT)</strain>
    </source>
</reference>
<dbReference type="RefSeq" id="WP_015392020.1">
    <property type="nucleotide sequence ID" value="NC_020291.1"/>
</dbReference>
<name>M1MCS1_9CLOT</name>
<sequence>MENVNIFTQEKYEKVDYNFGDDINNLLLNKFITKLCFDAIVKEPCIWPSFGLVTFNSSGFHNDMDYHLLVKSGKSIVPYFYLCFEIGCNSSYSKGIIIVNELEILMKKINGVQLHLEI</sequence>
<organism evidence="1 2">
    <name type="scientific">Clostridium saccharoperbutylacetonicum N1-4(HMT)</name>
    <dbReference type="NCBI Taxonomy" id="931276"/>
    <lineage>
        <taxon>Bacteria</taxon>
        <taxon>Bacillati</taxon>
        <taxon>Bacillota</taxon>
        <taxon>Clostridia</taxon>
        <taxon>Eubacteriales</taxon>
        <taxon>Clostridiaceae</taxon>
        <taxon>Clostridium</taxon>
    </lineage>
</organism>
<accession>M1MCS1</accession>